<dbReference type="InterPro" id="IPR002575">
    <property type="entry name" value="Aminoglycoside_PTrfase"/>
</dbReference>
<dbReference type="AlphaFoldDB" id="A0A1K1WL09"/>
<dbReference type="Gene3D" id="3.90.1200.10">
    <property type="match status" value="1"/>
</dbReference>
<dbReference type="Proteomes" id="UP000182350">
    <property type="component" value="Unassembled WGS sequence"/>
</dbReference>
<keyword evidence="3" id="KW-1185">Reference proteome</keyword>
<dbReference type="Gene3D" id="1.20.58.220">
    <property type="entry name" value="Phosphate transport system protein phou homolog 2, domain 2"/>
    <property type="match status" value="1"/>
</dbReference>
<name>A0A1K1WL09_9GAMM</name>
<gene>
    <name evidence="2" type="ORF">SAMN02745752_01421</name>
</gene>
<dbReference type="SUPFAM" id="SSF56112">
    <property type="entry name" value="Protein kinase-like (PK-like)"/>
    <property type="match status" value="1"/>
</dbReference>
<dbReference type="STRING" id="1122209.SAMN02745752_01421"/>
<evidence type="ECO:0000313" key="3">
    <source>
        <dbReference type="Proteomes" id="UP000182350"/>
    </source>
</evidence>
<dbReference type="RefSeq" id="WP_072325668.1">
    <property type="nucleotide sequence ID" value="NZ_FPJW01000004.1"/>
</dbReference>
<evidence type="ECO:0000313" key="2">
    <source>
        <dbReference type="EMBL" id="SFX37811.1"/>
    </source>
</evidence>
<dbReference type="SUPFAM" id="SSF109755">
    <property type="entry name" value="PhoU-like"/>
    <property type="match status" value="1"/>
</dbReference>
<dbReference type="InterPro" id="IPR011009">
    <property type="entry name" value="Kinase-like_dom_sf"/>
</dbReference>
<proteinExistence type="predicted"/>
<dbReference type="OrthoDB" id="3806873at2"/>
<accession>A0A1K1WL09</accession>
<dbReference type="InterPro" id="IPR038078">
    <property type="entry name" value="PhoU-like_sf"/>
</dbReference>
<feature type="domain" description="Aminoglycoside phosphotransferase" evidence="1">
    <location>
        <begin position="287"/>
        <end position="449"/>
    </location>
</feature>
<evidence type="ECO:0000259" key="1">
    <source>
        <dbReference type="Pfam" id="PF01636"/>
    </source>
</evidence>
<dbReference type="Pfam" id="PF01636">
    <property type="entry name" value="APH"/>
    <property type="match status" value="1"/>
</dbReference>
<reference evidence="2 3" key="1">
    <citation type="submission" date="2016-11" db="EMBL/GenBank/DDBJ databases">
        <authorList>
            <person name="Jaros S."/>
            <person name="Januszkiewicz K."/>
            <person name="Wedrychowicz H."/>
        </authorList>
    </citation>
    <scope>NUCLEOTIDE SEQUENCE [LARGE SCALE GENOMIC DNA]</scope>
    <source>
        <strain evidence="2 3">DSM 21637</strain>
    </source>
</reference>
<dbReference type="EMBL" id="FPJW01000004">
    <property type="protein sequence ID" value="SFX37811.1"/>
    <property type="molecule type" value="Genomic_DNA"/>
</dbReference>
<sequence length="539" mass="61284">MQLLLADAVRHPLLLLLAEVRTQLQELQRLLEKPGAALAQGLLRRRGQPHQLAHRVQQRALEQLHASTDGHLLPSVRAAGDTADELERIATLCREAAREALQLEGQRLQRPQRYIKRLQQVDQTLQQLEQLISTPDAHEILRISRVQRKLTRFYQRVRKAHLKALKQQENPELLIISLFLARHIHEMGQALVSICESLISVLLGQPMSPAQLRSLKSMMTQLGVEPDWQGLSLAPLAETRSGNSIAALASEAGTGSMIGVLKEGELHKVKEEKRGLRQWNSLFPGIAPQILSHHDQGDSASLIIEHLPGLTFERLLLQEDAPALQAGMTHLLALLPQVWEATLQSRPISGQYMRQLGKRLPSVYNVHPEFRRWQQQAMTLADLLQAAGQLEQKAPAPFSVYIHGDFNLDNLLYDAREEKVRFIDLHRSRQMDYVQDVSVFMVSCLRLPLFESESRQRARQTAWQMFDMAQAFASAHQDDGFELRMTLGLGRSLITSTRYLLDRAHARELFEQGCRLLLALHQQKPNKPLQIHLKEWLHG</sequence>
<organism evidence="2 3">
    <name type="scientific">Marinospirillum alkaliphilum DSM 21637</name>
    <dbReference type="NCBI Taxonomy" id="1122209"/>
    <lineage>
        <taxon>Bacteria</taxon>
        <taxon>Pseudomonadati</taxon>
        <taxon>Pseudomonadota</taxon>
        <taxon>Gammaproteobacteria</taxon>
        <taxon>Oceanospirillales</taxon>
        <taxon>Oceanospirillaceae</taxon>
        <taxon>Marinospirillum</taxon>
    </lineage>
</organism>
<protein>
    <submittedName>
        <fullName evidence="2">PhoU domain-containing protein</fullName>
    </submittedName>
</protein>